<feature type="compositionally biased region" description="Polar residues" evidence="1">
    <location>
        <begin position="195"/>
        <end position="204"/>
    </location>
</feature>
<evidence type="ECO:0000256" key="2">
    <source>
        <dbReference type="SAM" id="Phobius"/>
    </source>
</evidence>
<dbReference type="EMBL" id="MJEA01000001">
    <property type="protein sequence ID" value="OQO71407.1"/>
    <property type="molecule type" value="Genomic_DNA"/>
</dbReference>
<evidence type="ECO:0000256" key="1">
    <source>
        <dbReference type="SAM" id="MobiDB-lite"/>
    </source>
</evidence>
<keyword evidence="2" id="KW-1133">Transmembrane helix</keyword>
<reference evidence="3 4" key="1">
    <citation type="journal article" date="2017" name="BMC Microbiol.">
        <title>Comparative genomics of Enterococcus spp. isolated from bovine feces.</title>
        <authorList>
            <person name="Beukers A.G."/>
            <person name="Zaheer R."/>
            <person name="Goji N."/>
            <person name="Amoako K.K."/>
            <person name="Chaves A.V."/>
            <person name="Ward M.P."/>
            <person name="McAllister T.A."/>
        </authorList>
    </citation>
    <scope>NUCLEOTIDE SEQUENCE [LARGE SCALE GENOMIC DNA]</scope>
    <source>
        <strain evidence="3 4">F1129D 143</strain>
    </source>
</reference>
<keyword evidence="2" id="KW-0472">Membrane</keyword>
<dbReference type="AlphaFoldDB" id="A0A1V8YLY1"/>
<evidence type="ECO:0000313" key="3">
    <source>
        <dbReference type="EMBL" id="OQO71407.1"/>
    </source>
</evidence>
<evidence type="ECO:0000313" key="4">
    <source>
        <dbReference type="Proteomes" id="UP000192477"/>
    </source>
</evidence>
<protein>
    <submittedName>
        <fullName evidence="3">Uncharacterized protein</fullName>
    </submittedName>
</protein>
<accession>A0A1V8YLY1</accession>
<dbReference type="Proteomes" id="UP000192477">
    <property type="component" value="Unassembled WGS sequence"/>
</dbReference>
<gene>
    <name evidence="3" type="ORF">BH747_00815</name>
</gene>
<dbReference type="OrthoDB" id="2200300at2"/>
<feature type="region of interest" description="Disordered" evidence="1">
    <location>
        <begin position="191"/>
        <end position="210"/>
    </location>
</feature>
<keyword evidence="2" id="KW-0812">Transmembrane</keyword>
<comment type="caution">
    <text evidence="3">The sequence shown here is derived from an EMBL/GenBank/DDBJ whole genome shotgun (WGS) entry which is preliminary data.</text>
</comment>
<organism evidence="3 4">
    <name type="scientific">Enterococcus villorum</name>
    <dbReference type="NCBI Taxonomy" id="112904"/>
    <lineage>
        <taxon>Bacteria</taxon>
        <taxon>Bacillati</taxon>
        <taxon>Bacillota</taxon>
        <taxon>Bacilli</taxon>
        <taxon>Lactobacillales</taxon>
        <taxon>Enterococcaceae</taxon>
        <taxon>Enterococcus</taxon>
    </lineage>
</organism>
<dbReference type="STRING" id="112904.BH747_00815"/>
<name>A0A1V8YLY1_9ENTE</name>
<feature type="transmembrane region" description="Helical" evidence="2">
    <location>
        <begin position="27"/>
        <end position="48"/>
    </location>
</feature>
<proteinExistence type="predicted"/>
<sequence>MWKEIGRTIKKKYFRFFDDLSEHPKKYFVRLLFVLLVSLMVTMIMFIFPQKIRGEQVNSLVYADIHSPKLQPLNLNEAPKKIEESKAISVLFSVPNGEKYQELLKIFHNSKKMNELNRSIYFYPLLYNVKELEQRYNINQEQITIIFFKEGKEANRLSLEKDQSFNLSEELIPELNRLPLTNIKKLSLELREGESTNSMQTSPEKNTDHH</sequence>
<dbReference type="RefSeq" id="WP_081181479.1">
    <property type="nucleotide sequence ID" value="NZ_MJEA01000001.1"/>
</dbReference>